<sequence>MEIIIALAIFATAGYFVVKSLRKSTAGDCGSCSSCSTRCSSFKDDEGMKFIDR</sequence>
<keyword evidence="2" id="KW-1185">Reference proteome</keyword>
<dbReference type="RefSeq" id="WP_209458303.1">
    <property type="nucleotide sequence ID" value="NZ_JAGGKC010000003.1"/>
</dbReference>
<dbReference type="EMBL" id="JAGGKC010000003">
    <property type="protein sequence ID" value="MBP1918055.1"/>
    <property type="molecule type" value="Genomic_DNA"/>
</dbReference>
<comment type="caution">
    <text evidence="1">The sequence shown here is derived from an EMBL/GenBank/DDBJ whole genome shotgun (WGS) entry which is preliminary data.</text>
</comment>
<name>A0ABS4G0H5_9CLOT</name>
<evidence type="ECO:0000313" key="1">
    <source>
        <dbReference type="EMBL" id="MBP1918055.1"/>
    </source>
</evidence>
<accession>A0ABS4G0H5</accession>
<organism evidence="1 2">
    <name type="scientific">Youngiibacter multivorans</name>
    <dbReference type="NCBI Taxonomy" id="937251"/>
    <lineage>
        <taxon>Bacteria</taxon>
        <taxon>Bacillati</taxon>
        <taxon>Bacillota</taxon>
        <taxon>Clostridia</taxon>
        <taxon>Eubacteriales</taxon>
        <taxon>Clostridiaceae</taxon>
        <taxon>Youngiibacter</taxon>
    </lineage>
</organism>
<dbReference type="Proteomes" id="UP001519271">
    <property type="component" value="Unassembled WGS sequence"/>
</dbReference>
<dbReference type="Pfam" id="PF12669">
    <property type="entry name" value="FeoB_associated"/>
    <property type="match status" value="1"/>
</dbReference>
<protein>
    <submittedName>
        <fullName evidence="1">Positive regulator of sigma E activity</fullName>
    </submittedName>
</protein>
<evidence type="ECO:0000313" key="2">
    <source>
        <dbReference type="Proteomes" id="UP001519271"/>
    </source>
</evidence>
<reference evidence="1 2" key="1">
    <citation type="submission" date="2021-03" db="EMBL/GenBank/DDBJ databases">
        <title>Genomic Encyclopedia of Type Strains, Phase IV (KMG-IV): sequencing the most valuable type-strain genomes for metagenomic binning, comparative biology and taxonomic classification.</title>
        <authorList>
            <person name="Goeker M."/>
        </authorList>
    </citation>
    <scope>NUCLEOTIDE SEQUENCE [LARGE SCALE GENOMIC DNA]</scope>
    <source>
        <strain evidence="1 2">DSM 6139</strain>
    </source>
</reference>
<gene>
    <name evidence="1" type="ORF">J2Z34_000526</name>
</gene>
<proteinExistence type="predicted"/>